<comment type="caution">
    <text evidence="9">The sequence shown here is derived from an EMBL/GenBank/DDBJ whole genome shotgun (WGS) entry which is preliminary data.</text>
</comment>
<dbReference type="AlphaFoldDB" id="A0A1Y2FPC5"/>
<dbReference type="InterPro" id="IPR038881">
    <property type="entry name" value="Yae1-like"/>
</dbReference>
<reference evidence="9 10" key="1">
    <citation type="submission" date="2016-08" db="EMBL/GenBank/DDBJ databases">
        <title>A Parts List for Fungal Cellulosomes Revealed by Comparative Genomics.</title>
        <authorList>
            <consortium name="DOE Joint Genome Institute"/>
            <person name="Haitjema C.H."/>
            <person name="Gilmore S.P."/>
            <person name="Henske J.K."/>
            <person name="Solomon K.V."/>
            <person name="De Groot R."/>
            <person name="Kuo A."/>
            <person name="Mondo S.J."/>
            <person name="Salamov A.A."/>
            <person name="Labutti K."/>
            <person name="Zhao Z."/>
            <person name="Chiniquy J."/>
            <person name="Barry K."/>
            <person name="Brewer H.M."/>
            <person name="Purvine S.O."/>
            <person name="Wright A.T."/>
            <person name="Boxma B."/>
            <person name="Van Alen T."/>
            <person name="Hackstein J.H."/>
            <person name="Baker S.E."/>
            <person name="Grigoriev I.V."/>
            <person name="O'Malley M.A."/>
        </authorList>
    </citation>
    <scope>NUCLEOTIDE SEQUENCE [LARGE SCALE GENOMIC DNA]</scope>
    <source>
        <strain evidence="9 10">G1</strain>
    </source>
</reference>
<evidence type="ECO:0000259" key="8">
    <source>
        <dbReference type="Pfam" id="PF09811"/>
    </source>
</evidence>
<keyword evidence="6" id="KW-0963">Cytoplasm</keyword>
<keyword evidence="7" id="KW-0539">Nucleus</keyword>
<gene>
    <name evidence="9" type="ORF">LY90DRAFT_663307</name>
</gene>
<evidence type="ECO:0000256" key="3">
    <source>
        <dbReference type="ARBA" id="ARBA00007096"/>
    </source>
</evidence>
<dbReference type="PANTHER" id="PTHR18829">
    <property type="entry name" value="PROTEIN YAE1 HOMOLOG"/>
    <property type="match status" value="1"/>
</dbReference>
<accession>A0A1Y2FPC5</accession>
<keyword evidence="10" id="KW-1185">Reference proteome</keyword>
<proteinExistence type="inferred from homology"/>
<protein>
    <recommendedName>
        <fullName evidence="5">Protein YAE1</fullName>
    </recommendedName>
    <alternativeName>
        <fullName evidence="4">Protein yae1</fullName>
    </alternativeName>
</protein>
<evidence type="ECO:0000256" key="5">
    <source>
        <dbReference type="ARBA" id="ARBA00018400"/>
    </source>
</evidence>
<dbReference type="Proteomes" id="UP000193920">
    <property type="component" value="Unassembled WGS sequence"/>
</dbReference>
<evidence type="ECO:0000256" key="7">
    <source>
        <dbReference type="ARBA" id="ARBA00023242"/>
    </source>
</evidence>
<evidence type="ECO:0000313" key="9">
    <source>
        <dbReference type="EMBL" id="ORY85823.1"/>
    </source>
</evidence>
<dbReference type="EMBL" id="MCOG01000003">
    <property type="protein sequence ID" value="ORY85823.1"/>
    <property type="molecule type" value="Genomic_DNA"/>
</dbReference>
<dbReference type="GO" id="GO:0005634">
    <property type="term" value="C:nucleus"/>
    <property type="evidence" value="ECO:0007669"/>
    <property type="project" value="UniProtKB-SubCell"/>
</dbReference>
<dbReference type="GO" id="GO:0005737">
    <property type="term" value="C:cytoplasm"/>
    <property type="evidence" value="ECO:0007669"/>
    <property type="project" value="UniProtKB-SubCell"/>
</dbReference>
<comment type="subcellular location">
    <subcellularLocation>
        <location evidence="2">Cytoplasm</location>
    </subcellularLocation>
    <subcellularLocation>
        <location evidence="1">Nucleus</location>
    </subcellularLocation>
</comment>
<evidence type="ECO:0000256" key="1">
    <source>
        <dbReference type="ARBA" id="ARBA00004123"/>
    </source>
</evidence>
<feature type="domain" description="Essential protein Yae1 N-terminal" evidence="8">
    <location>
        <begin position="34"/>
        <end position="70"/>
    </location>
</feature>
<dbReference type="OrthoDB" id="20086at2759"/>
<sequence>MDDDIWDDCDDSEYEKIMTERNYNRMNEINQNMGYVQGLDYGKENTIQKGFETGFKIGFDNGSKLGEQYGEVSALKFLTELDKSNNEKISLILTQFDEKYKNYKNVESLYEAKKINEVNHENHEIFMPVELKSFMKKNNETLNSM</sequence>
<dbReference type="InterPro" id="IPR019191">
    <property type="entry name" value="Essential_protein_Yae1_N"/>
</dbReference>
<organism evidence="9 10">
    <name type="scientific">Neocallimastix californiae</name>
    <dbReference type="NCBI Taxonomy" id="1754190"/>
    <lineage>
        <taxon>Eukaryota</taxon>
        <taxon>Fungi</taxon>
        <taxon>Fungi incertae sedis</taxon>
        <taxon>Chytridiomycota</taxon>
        <taxon>Chytridiomycota incertae sedis</taxon>
        <taxon>Neocallimastigomycetes</taxon>
        <taxon>Neocallimastigales</taxon>
        <taxon>Neocallimastigaceae</taxon>
        <taxon>Neocallimastix</taxon>
    </lineage>
</organism>
<comment type="similarity">
    <text evidence="3">Belongs to the YAE1 family.</text>
</comment>
<dbReference type="Pfam" id="PF09811">
    <property type="entry name" value="Yae1_N"/>
    <property type="match status" value="1"/>
</dbReference>
<evidence type="ECO:0000256" key="4">
    <source>
        <dbReference type="ARBA" id="ARBA00017286"/>
    </source>
</evidence>
<evidence type="ECO:0000313" key="10">
    <source>
        <dbReference type="Proteomes" id="UP000193920"/>
    </source>
</evidence>
<dbReference type="STRING" id="1754190.A0A1Y2FPC5"/>
<evidence type="ECO:0000256" key="6">
    <source>
        <dbReference type="ARBA" id="ARBA00022490"/>
    </source>
</evidence>
<evidence type="ECO:0000256" key="2">
    <source>
        <dbReference type="ARBA" id="ARBA00004496"/>
    </source>
</evidence>
<name>A0A1Y2FPC5_9FUNG</name>
<dbReference type="PANTHER" id="PTHR18829:SF0">
    <property type="entry name" value="PROTEIN YAE1 HOMOLOG"/>
    <property type="match status" value="1"/>
</dbReference>